<keyword evidence="1" id="KW-0472">Membrane</keyword>
<keyword evidence="1" id="KW-0812">Transmembrane</keyword>
<name>A0A9P9FL94_9HYPO</name>
<sequence>MLGSTYSPKSAIPTLQRRMSGAPPVVPNQKSALKAMADFAFLFVYQFVRCFVLCSLSATGIAPPLRSLSLLGGCDASTKTPPPGLGMSTPGCSIWSSPGICGLAFADAAIVWARTFLVESRRGRRVVPWAEGEAESRDQPIGRPWYLTEPSQFSWANVAFQPRSWPRAFRLGQGLQAHWAKMGKVVLVRAHGLVVLARRQCLEVALDDSWVGLVKGRPHALWKGFQGSKGVHQTRSER</sequence>
<feature type="transmembrane region" description="Helical" evidence="1">
    <location>
        <begin position="39"/>
        <end position="62"/>
    </location>
</feature>
<reference evidence="2" key="1">
    <citation type="journal article" date="2021" name="Nat. Commun.">
        <title>Genetic determinants of endophytism in the Arabidopsis root mycobiome.</title>
        <authorList>
            <person name="Mesny F."/>
            <person name="Miyauchi S."/>
            <person name="Thiergart T."/>
            <person name="Pickel B."/>
            <person name="Atanasova L."/>
            <person name="Karlsson M."/>
            <person name="Huettel B."/>
            <person name="Barry K.W."/>
            <person name="Haridas S."/>
            <person name="Chen C."/>
            <person name="Bauer D."/>
            <person name="Andreopoulos W."/>
            <person name="Pangilinan J."/>
            <person name="LaButti K."/>
            <person name="Riley R."/>
            <person name="Lipzen A."/>
            <person name="Clum A."/>
            <person name="Drula E."/>
            <person name="Henrissat B."/>
            <person name="Kohler A."/>
            <person name="Grigoriev I.V."/>
            <person name="Martin F.M."/>
            <person name="Hacquard S."/>
        </authorList>
    </citation>
    <scope>NUCLEOTIDE SEQUENCE</scope>
    <source>
        <strain evidence="2">MPI-CAGE-AT-0021</strain>
    </source>
</reference>
<gene>
    <name evidence="2" type="ORF">B0J13DRAFT_38745</name>
</gene>
<proteinExistence type="predicted"/>
<comment type="caution">
    <text evidence="2">The sequence shown here is derived from an EMBL/GenBank/DDBJ whole genome shotgun (WGS) entry which is preliminary data.</text>
</comment>
<dbReference type="EMBL" id="JAGMUU010000001">
    <property type="protein sequence ID" value="KAH7163543.1"/>
    <property type="molecule type" value="Genomic_DNA"/>
</dbReference>
<keyword evidence="1" id="KW-1133">Transmembrane helix</keyword>
<organism evidence="2 3">
    <name type="scientific">Dactylonectria estremocensis</name>
    <dbReference type="NCBI Taxonomy" id="1079267"/>
    <lineage>
        <taxon>Eukaryota</taxon>
        <taxon>Fungi</taxon>
        <taxon>Dikarya</taxon>
        <taxon>Ascomycota</taxon>
        <taxon>Pezizomycotina</taxon>
        <taxon>Sordariomycetes</taxon>
        <taxon>Hypocreomycetidae</taxon>
        <taxon>Hypocreales</taxon>
        <taxon>Nectriaceae</taxon>
        <taxon>Dactylonectria</taxon>
    </lineage>
</organism>
<evidence type="ECO:0000313" key="2">
    <source>
        <dbReference type="EMBL" id="KAH7163543.1"/>
    </source>
</evidence>
<dbReference type="AlphaFoldDB" id="A0A9P9FL94"/>
<feature type="transmembrane region" description="Helical" evidence="1">
    <location>
        <begin position="94"/>
        <end position="117"/>
    </location>
</feature>
<protein>
    <submittedName>
        <fullName evidence="2">Uncharacterized protein</fullName>
    </submittedName>
</protein>
<keyword evidence="3" id="KW-1185">Reference proteome</keyword>
<dbReference type="Proteomes" id="UP000717696">
    <property type="component" value="Unassembled WGS sequence"/>
</dbReference>
<evidence type="ECO:0000256" key="1">
    <source>
        <dbReference type="SAM" id="Phobius"/>
    </source>
</evidence>
<evidence type="ECO:0000313" key="3">
    <source>
        <dbReference type="Proteomes" id="UP000717696"/>
    </source>
</evidence>
<accession>A0A9P9FL94</accession>